<gene>
    <name evidence="4" type="ORF">P3G67_23980</name>
</gene>
<dbReference type="InterPro" id="IPR029058">
    <property type="entry name" value="AB_hydrolase_fold"/>
</dbReference>
<dbReference type="SUPFAM" id="SSF53474">
    <property type="entry name" value="alpha/beta-Hydrolases"/>
    <property type="match status" value="1"/>
</dbReference>
<accession>A0ABT5ZT89</accession>
<protein>
    <submittedName>
        <fullName evidence="4">Alpha/beta hydrolase</fullName>
    </submittedName>
</protein>
<keyword evidence="2" id="KW-0732">Signal</keyword>
<sequence>MRAIAVILILFGCLATTSAGDSASAASRRPPVAAGTSCRSVRFPAHLAGTASVQVSGLLCLPADGLGEHPLQILLAGATYDKQYWLLPSAPGRPSWVSWMAARGQSTLTLDRPGTGDSGRPPADLLTMASEADVVHQIVGQLRSGVRHGRRFGRIVLVGHSVGTSVALVEAATYHDVDGVVASGFLHSYGPKLGTLFSDMHPAAQDPRFTGETEPDGYLTTLPNTRATYFYDSRDSSPVIVDLDELTKSTMTTGEERTIPAAADPKISQAITVPVLVGVGENDQLFCGGPLSFPCTDASAIIAHEQPFYSPAANIEAYVLPGAGHVMNLQDNSTRWFAAATDWLNRRFPA</sequence>
<reference evidence="4 5" key="1">
    <citation type="submission" date="2023-03" db="EMBL/GenBank/DDBJ databases">
        <title>Draft genome sequence of Streptomyces sp. RB6PN23 isolated from peat swamp forest in Thailand.</title>
        <authorList>
            <person name="Klaysubun C."/>
            <person name="Duangmal K."/>
        </authorList>
    </citation>
    <scope>NUCLEOTIDE SEQUENCE [LARGE SCALE GENOMIC DNA]</scope>
    <source>
        <strain evidence="4 5">RB6PN23</strain>
    </source>
</reference>
<dbReference type="Proteomes" id="UP001216579">
    <property type="component" value="Unassembled WGS sequence"/>
</dbReference>
<dbReference type="GO" id="GO:0016787">
    <property type="term" value="F:hydrolase activity"/>
    <property type="evidence" value="ECO:0007669"/>
    <property type="project" value="UniProtKB-KW"/>
</dbReference>
<dbReference type="PANTHER" id="PTHR43798:SF31">
    <property type="entry name" value="AB HYDROLASE SUPERFAMILY PROTEIN YCLE"/>
    <property type="match status" value="1"/>
</dbReference>
<feature type="chain" id="PRO_5046744163" evidence="2">
    <location>
        <begin position="20"/>
        <end position="350"/>
    </location>
</feature>
<feature type="signal peptide" evidence="2">
    <location>
        <begin position="1"/>
        <end position="19"/>
    </location>
</feature>
<dbReference type="EMBL" id="JARJBC010000016">
    <property type="protein sequence ID" value="MDF3292238.1"/>
    <property type="molecule type" value="Genomic_DNA"/>
</dbReference>
<dbReference type="InterPro" id="IPR050266">
    <property type="entry name" value="AB_hydrolase_sf"/>
</dbReference>
<dbReference type="RefSeq" id="WP_276095376.1">
    <property type="nucleotide sequence ID" value="NZ_JARJBC010000016.1"/>
</dbReference>
<comment type="caution">
    <text evidence="4">The sequence shown here is derived from an EMBL/GenBank/DDBJ whole genome shotgun (WGS) entry which is preliminary data.</text>
</comment>
<keyword evidence="1 4" id="KW-0378">Hydrolase</keyword>
<evidence type="ECO:0000259" key="3">
    <source>
        <dbReference type="Pfam" id="PF12697"/>
    </source>
</evidence>
<keyword evidence="5" id="KW-1185">Reference proteome</keyword>
<dbReference type="InterPro" id="IPR000073">
    <property type="entry name" value="AB_hydrolase_1"/>
</dbReference>
<proteinExistence type="predicted"/>
<name>A0ABT5ZT89_9ACTN</name>
<evidence type="ECO:0000313" key="4">
    <source>
        <dbReference type="EMBL" id="MDF3292238.1"/>
    </source>
</evidence>
<evidence type="ECO:0000313" key="5">
    <source>
        <dbReference type="Proteomes" id="UP001216579"/>
    </source>
</evidence>
<organism evidence="4 5">
    <name type="scientific">Streptomyces silvisoli</name>
    <dbReference type="NCBI Taxonomy" id="3034235"/>
    <lineage>
        <taxon>Bacteria</taxon>
        <taxon>Bacillati</taxon>
        <taxon>Actinomycetota</taxon>
        <taxon>Actinomycetes</taxon>
        <taxon>Kitasatosporales</taxon>
        <taxon>Streptomycetaceae</taxon>
        <taxon>Streptomyces</taxon>
    </lineage>
</organism>
<dbReference type="Gene3D" id="3.40.50.1820">
    <property type="entry name" value="alpha/beta hydrolase"/>
    <property type="match status" value="1"/>
</dbReference>
<dbReference type="PANTHER" id="PTHR43798">
    <property type="entry name" value="MONOACYLGLYCEROL LIPASE"/>
    <property type="match status" value="1"/>
</dbReference>
<evidence type="ECO:0000256" key="2">
    <source>
        <dbReference type="SAM" id="SignalP"/>
    </source>
</evidence>
<dbReference type="Pfam" id="PF12697">
    <property type="entry name" value="Abhydrolase_6"/>
    <property type="match status" value="1"/>
</dbReference>
<evidence type="ECO:0000256" key="1">
    <source>
        <dbReference type="ARBA" id="ARBA00022801"/>
    </source>
</evidence>
<feature type="domain" description="AB hydrolase-1" evidence="3">
    <location>
        <begin position="73"/>
        <end position="338"/>
    </location>
</feature>